<dbReference type="Gramene" id="rna-AYBTSS11_LOCUS9690">
    <property type="protein sequence ID" value="CAJ1940423.1"/>
    <property type="gene ID" value="gene-AYBTSS11_LOCUS9690"/>
</dbReference>
<sequence length="113" mass="11744">MNLIQQSGQVAQLVVSPASATASGPTLRSSGGLGWGAGSRGLGCDGREGRGVGLAGLGWLGGGLGQRMKVGKGGWGWSRRFGVGERGERKFAWGREDREKMRRKGGESEAGKE</sequence>
<accession>A0AA86VCR3</accession>
<evidence type="ECO:0000313" key="3">
    <source>
        <dbReference type="Proteomes" id="UP001189624"/>
    </source>
</evidence>
<keyword evidence="3" id="KW-1185">Reference proteome</keyword>
<feature type="region of interest" description="Disordered" evidence="1">
    <location>
        <begin position="89"/>
        <end position="113"/>
    </location>
</feature>
<name>A0AA86VCR3_9FABA</name>
<evidence type="ECO:0000256" key="1">
    <source>
        <dbReference type="SAM" id="MobiDB-lite"/>
    </source>
</evidence>
<evidence type="ECO:0000313" key="2">
    <source>
        <dbReference type="EMBL" id="CAJ1940423.1"/>
    </source>
</evidence>
<dbReference type="AlphaFoldDB" id="A0AA86VCR3"/>
<gene>
    <name evidence="2" type="ORF">AYBTSS11_LOCUS9690</name>
</gene>
<dbReference type="EMBL" id="OY731400">
    <property type="protein sequence ID" value="CAJ1940423.1"/>
    <property type="molecule type" value="Genomic_DNA"/>
</dbReference>
<reference evidence="2" key="1">
    <citation type="submission" date="2023-10" db="EMBL/GenBank/DDBJ databases">
        <authorList>
            <person name="Domelevo Entfellner J.-B."/>
        </authorList>
    </citation>
    <scope>NUCLEOTIDE SEQUENCE</scope>
</reference>
<protein>
    <submittedName>
        <fullName evidence="2">Uncharacterized protein</fullName>
    </submittedName>
</protein>
<dbReference type="Proteomes" id="UP001189624">
    <property type="component" value="Chromosome 3"/>
</dbReference>
<organism evidence="2 3">
    <name type="scientific">Sphenostylis stenocarpa</name>
    <dbReference type="NCBI Taxonomy" id="92480"/>
    <lineage>
        <taxon>Eukaryota</taxon>
        <taxon>Viridiplantae</taxon>
        <taxon>Streptophyta</taxon>
        <taxon>Embryophyta</taxon>
        <taxon>Tracheophyta</taxon>
        <taxon>Spermatophyta</taxon>
        <taxon>Magnoliopsida</taxon>
        <taxon>eudicotyledons</taxon>
        <taxon>Gunneridae</taxon>
        <taxon>Pentapetalae</taxon>
        <taxon>rosids</taxon>
        <taxon>fabids</taxon>
        <taxon>Fabales</taxon>
        <taxon>Fabaceae</taxon>
        <taxon>Papilionoideae</taxon>
        <taxon>50 kb inversion clade</taxon>
        <taxon>NPAAA clade</taxon>
        <taxon>indigoferoid/millettioid clade</taxon>
        <taxon>Phaseoleae</taxon>
        <taxon>Sphenostylis</taxon>
    </lineage>
</organism>
<proteinExistence type="predicted"/>